<accession>A0A8S0TGE0</accession>
<keyword evidence="3" id="KW-1185">Reference proteome</keyword>
<dbReference type="Gramene" id="OE9A045600T1">
    <property type="protein sequence ID" value="OE9A045600C1"/>
    <property type="gene ID" value="OE9A045600"/>
</dbReference>
<sequence>MFYIEKNRTIPAHALVQQLSVAVRRHATVRKKRQVRREDSGDQGILHSSTAINDGGLGEAKRVAFTPPPPNNVSVINLDSDSEIKGEREAVAVVEASTAAEDAARYEALLLREQAQQARR</sequence>
<dbReference type="Proteomes" id="UP000594638">
    <property type="component" value="Unassembled WGS sequence"/>
</dbReference>
<proteinExistence type="predicted"/>
<evidence type="ECO:0000256" key="1">
    <source>
        <dbReference type="SAM" id="MobiDB-lite"/>
    </source>
</evidence>
<name>A0A8S0TGE0_OLEEU</name>
<comment type="caution">
    <text evidence="2">The sequence shown here is derived from an EMBL/GenBank/DDBJ whole genome shotgun (WGS) entry which is preliminary data.</text>
</comment>
<protein>
    <submittedName>
        <fullName evidence="2">Uncharacterized protein</fullName>
    </submittedName>
</protein>
<evidence type="ECO:0000313" key="3">
    <source>
        <dbReference type="Proteomes" id="UP000594638"/>
    </source>
</evidence>
<dbReference type="EMBL" id="CACTIH010006218">
    <property type="protein sequence ID" value="CAA3004440.1"/>
    <property type="molecule type" value="Genomic_DNA"/>
</dbReference>
<dbReference type="AlphaFoldDB" id="A0A8S0TGE0"/>
<organism evidence="2 3">
    <name type="scientific">Olea europaea subsp. europaea</name>
    <dbReference type="NCBI Taxonomy" id="158383"/>
    <lineage>
        <taxon>Eukaryota</taxon>
        <taxon>Viridiplantae</taxon>
        <taxon>Streptophyta</taxon>
        <taxon>Embryophyta</taxon>
        <taxon>Tracheophyta</taxon>
        <taxon>Spermatophyta</taxon>
        <taxon>Magnoliopsida</taxon>
        <taxon>eudicotyledons</taxon>
        <taxon>Gunneridae</taxon>
        <taxon>Pentapetalae</taxon>
        <taxon>asterids</taxon>
        <taxon>lamiids</taxon>
        <taxon>Lamiales</taxon>
        <taxon>Oleaceae</taxon>
        <taxon>Oleeae</taxon>
        <taxon>Olea</taxon>
    </lineage>
</organism>
<gene>
    <name evidence="2" type="ORF">OLEA9_A045600</name>
</gene>
<feature type="region of interest" description="Disordered" evidence="1">
    <location>
        <begin position="30"/>
        <end position="54"/>
    </location>
</feature>
<evidence type="ECO:0000313" key="2">
    <source>
        <dbReference type="EMBL" id="CAA3004440.1"/>
    </source>
</evidence>
<reference evidence="2 3" key="1">
    <citation type="submission" date="2019-12" db="EMBL/GenBank/DDBJ databases">
        <authorList>
            <person name="Alioto T."/>
            <person name="Alioto T."/>
            <person name="Gomez Garrido J."/>
        </authorList>
    </citation>
    <scope>NUCLEOTIDE SEQUENCE [LARGE SCALE GENOMIC DNA]</scope>
</reference>